<organism evidence="6 7">
    <name type="scientific">Subtercola frigoramans</name>
    <dbReference type="NCBI Taxonomy" id="120298"/>
    <lineage>
        <taxon>Bacteria</taxon>
        <taxon>Bacillati</taxon>
        <taxon>Actinomycetota</taxon>
        <taxon>Actinomycetes</taxon>
        <taxon>Micrococcales</taxon>
        <taxon>Microbacteriaceae</taxon>
        <taxon>Subtercola</taxon>
    </lineage>
</organism>
<dbReference type="EMBL" id="JAFBBU010000001">
    <property type="protein sequence ID" value="MBM7471675.1"/>
    <property type="molecule type" value="Genomic_DNA"/>
</dbReference>
<gene>
    <name evidence="6" type="ORF">JOE66_001309</name>
</gene>
<feature type="compositionally biased region" description="Low complexity" evidence="5">
    <location>
        <begin position="47"/>
        <end position="56"/>
    </location>
</feature>
<dbReference type="InterPro" id="IPR001360">
    <property type="entry name" value="Glyco_hydro_1"/>
</dbReference>
<dbReference type="SUPFAM" id="SSF51445">
    <property type="entry name" value="(Trans)glycosidases"/>
    <property type="match status" value="1"/>
</dbReference>
<dbReference type="PRINTS" id="PR00131">
    <property type="entry name" value="GLHYDRLASE1"/>
</dbReference>
<dbReference type="InterPro" id="IPR017853">
    <property type="entry name" value="GH"/>
</dbReference>
<sequence>MSGTDAGSAGAAGPGGSGSGGSGTGRPDARQGDPRRTRDRAAGLNGRVSSGRSSQSRTRDLDQSSAEAESFAGLLPPRFVVGVATSAFQIEGAVHEGGRELSVWDDFTAQPGRILGGANADVAADHYGRLSEDVALMADLGIDSYRFSFGWPRLQPRGSGSLNREGVAFYDRLLDELLAAGISPMATLFHWDTPVELRGSWLNRDTAHRFGDYAYEVGEVFGDRIANWVTINEPATVMLNGYALGIHAPGTTLLFDAVAAGHNQLLGHGLAVQALRAAGVSGGIGISNVYSPVQPVTSSDDDVAFAGLFDVLHNHMFGDAVLRGTYPVVADEFARLLRPLVEADEADLAIIHQPLDFYGVNYYFPTRIASGPGGVGSPDGDASAMTSLPFHLGAWPEFESTGFRWPNAPEFLAVALAELAERYGDTLPPVFITEGGMSSRDAVVLDARTGVAQIADHARIDYLSNHIASALAATSVGGSAEGVELRGYYVWSLLDNFEWAAGFSQRFGLVHVDFTTLDRTPKSSFGWLRSVLESRL</sequence>
<evidence type="ECO:0000256" key="2">
    <source>
        <dbReference type="ARBA" id="ARBA00022801"/>
    </source>
</evidence>
<comment type="caution">
    <text evidence="6">The sequence shown here is derived from an EMBL/GenBank/DDBJ whole genome shotgun (WGS) entry which is preliminary data.</text>
</comment>
<protein>
    <submittedName>
        <fullName evidence="6">Beta-glucosidase</fullName>
        <ecNumber evidence="6">3.2.1.21</ecNumber>
    </submittedName>
</protein>
<evidence type="ECO:0000256" key="4">
    <source>
        <dbReference type="RuleBase" id="RU003690"/>
    </source>
</evidence>
<dbReference type="Gene3D" id="3.20.20.80">
    <property type="entry name" value="Glycosidases"/>
    <property type="match status" value="1"/>
</dbReference>
<keyword evidence="2 6" id="KW-0378">Hydrolase</keyword>
<reference evidence="6 7" key="1">
    <citation type="submission" date="2021-01" db="EMBL/GenBank/DDBJ databases">
        <title>Sequencing the genomes of 1000 actinobacteria strains.</title>
        <authorList>
            <person name="Klenk H.-P."/>
        </authorList>
    </citation>
    <scope>NUCLEOTIDE SEQUENCE [LARGE SCALE GENOMIC DNA]</scope>
    <source>
        <strain evidence="6 7">DSM 13057</strain>
    </source>
</reference>
<keyword evidence="7" id="KW-1185">Reference proteome</keyword>
<dbReference type="RefSeq" id="WP_307827084.1">
    <property type="nucleotide sequence ID" value="NZ_BAAAHT010000013.1"/>
</dbReference>
<feature type="region of interest" description="Disordered" evidence="5">
    <location>
        <begin position="1"/>
        <end position="65"/>
    </location>
</feature>
<dbReference type="Pfam" id="PF00232">
    <property type="entry name" value="Glyco_hydro_1"/>
    <property type="match status" value="1"/>
</dbReference>
<dbReference type="PANTHER" id="PTHR10353:SF36">
    <property type="entry name" value="LP05116P"/>
    <property type="match status" value="1"/>
</dbReference>
<evidence type="ECO:0000313" key="6">
    <source>
        <dbReference type="EMBL" id="MBM7471675.1"/>
    </source>
</evidence>
<evidence type="ECO:0000256" key="5">
    <source>
        <dbReference type="SAM" id="MobiDB-lite"/>
    </source>
</evidence>
<name>A0ABS2L3J8_9MICO</name>
<evidence type="ECO:0000256" key="3">
    <source>
        <dbReference type="ARBA" id="ARBA00023295"/>
    </source>
</evidence>
<keyword evidence="3 6" id="KW-0326">Glycosidase</keyword>
<accession>A0ABS2L3J8</accession>
<dbReference type="Proteomes" id="UP000776164">
    <property type="component" value="Unassembled WGS sequence"/>
</dbReference>
<comment type="similarity">
    <text evidence="1 4">Belongs to the glycosyl hydrolase 1 family.</text>
</comment>
<feature type="compositionally biased region" description="Gly residues" evidence="5">
    <location>
        <begin position="10"/>
        <end position="24"/>
    </location>
</feature>
<evidence type="ECO:0000256" key="1">
    <source>
        <dbReference type="ARBA" id="ARBA00010838"/>
    </source>
</evidence>
<dbReference type="GO" id="GO:0008422">
    <property type="term" value="F:beta-glucosidase activity"/>
    <property type="evidence" value="ECO:0007669"/>
    <property type="project" value="UniProtKB-EC"/>
</dbReference>
<dbReference type="EC" id="3.2.1.21" evidence="6"/>
<evidence type="ECO:0000313" key="7">
    <source>
        <dbReference type="Proteomes" id="UP000776164"/>
    </source>
</evidence>
<proteinExistence type="inferred from homology"/>
<feature type="compositionally biased region" description="Basic and acidic residues" evidence="5">
    <location>
        <begin position="27"/>
        <end position="41"/>
    </location>
</feature>
<dbReference type="PANTHER" id="PTHR10353">
    <property type="entry name" value="GLYCOSYL HYDROLASE"/>
    <property type="match status" value="1"/>
</dbReference>